<reference evidence="2 3" key="1">
    <citation type="submission" date="2020-08" db="EMBL/GenBank/DDBJ databases">
        <title>Sequencing the genomes of 1000 actinobacteria strains.</title>
        <authorList>
            <person name="Klenk H.-P."/>
        </authorList>
    </citation>
    <scope>NUCLEOTIDE SEQUENCE [LARGE SCALE GENOMIC DNA]</scope>
    <source>
        <strain evidence="2 3">DSM 46659</strain>
    </source>
</reference>
<proteinExistence type="predicted"/>
<evidence type="ECO:0000256" key="1">
    <source>
        <dbReference type="SAM" id="Phobius"/>
    </source>
</evidence>
<accession>A0A7X0D4E9</accession>
<dbReference type="RefSeq" id="WP_184074103.1">
    <property type="nucleotide sequence ID" value="NZ_JACHDS010000001.1"/>
</dbReference>
<sequence>MRRAAEVSSSSPQRPDHRPRHGFVAWAVFILAIGAALALMGGCMTVLYAPLVTGG</sequence>
<evidence type="ECO:0000313" key="2">
    <source>
        <dbReference type="EMBL" id="MBB6171020.1"/>
    </source>
</evidence>
<gene>
    <name evidence="2" type="ORF">HNR23_001080</name>
</gene>
<dbReference type="AlphaFoldDB" id="A0A7X0D4E9"/>
<evidence type="ECO:0000313" key="3">
    <source>
        <dbReference type="Proteomes" id="UP000546642"/>
    </source>
</evidence>
<keyword evidence="1" id="KW-0812">Transmembrane</keyword>
<dbReference type="Proteomes" id="UP000546642">
    <property type="component" value="Unassembled WGS sequence"/>
</dbReference>
<organism evidence="2 3">
    <name type="scientific">Nocardiopsis mwathae</name>
    <dbReference type="NCBI Taxonomy" id="1472723"/>
    <lineage>
        <taxon>Bacteria</taxon>
        <taxon>Bacillati</taxon>
        <taxon>Actinomycetota</taxon>
        <taxon>Actinomycetes</taxon>
        <taxon>Streptosporangiales</taxon>
        <taxon>Nocardiopsidaceae</taxon>
        <taxon>Nocardiopsis</taxon>
    </lineage>
</organism>
<keyword evidence="1" id="KW-1133">Transmembrane helix</keyword>
<protein>
    <submittedName>
        <fullName evidence="2">Uncharacterized protein</fullName>
    </submittedName>
</protein>
<dbReference type="EMBL" id="JACHDS010000001">
    <property type="protein sequence ID" value="MBB6171020.1"/>
    <property type="molecule type" value="Genomic_DNA"/>
</dbReference>
<comment type="caution">
    <text evidence="2">The sequence shown here is derived from an EMBL/GenBank/DDBJ whole genome shotgun (WGS) entry which is preliminary data.</text>
</comment>
<name>A0A7X0D4E9_9ACTN</name>
<keyword evidence="1" id="KW-0472">Membrane</keyword>
<keyword evidence="3" id="KW-1185">Reference proteome</keyword>
<feature type="transmembrane region" description="Helical" evidence="1">
    <location>
        <begin position="23"/>
        <end position="49"/>
    </location>
</feature>